<name>A0AAP0PT56_9MAGN</name>
<protein>
    <submittedName>
        <fullName evidence="1">Uncharacterized protein</fullName>
    </submittedName>
</protein>
<dbReference type="Proteomes" id="UP001417504">
    <property type="component" value="Unassembled WGS sequence"/>
</dbReference>
<dbReference type="AlphaFoldDB" id="A0AAP0PT56"/>
<accession>A0AAP0PT56</accession>
<comment type="caution">
    <text evidence="1">The sequence shown here is derived from an EMBL/GenBank/DDBJ whole genome shotgun (WGS) entry which is preliminary data.</text>
</comment>
<gene>
    <name evidence="1" type="ORF">Sjap_001074</name>
</gene>
<reference evidence="1 2" key="1">
    <citation type="submission" date="2024-01" db="EMBL/GenBank/DDBJ databases">
        <title>Genome assemblies of Stephania.</title>
        <authorList>
            <person name="Yang L."/>
        </authorList>
    </citation>
    <scope>NUCLEOTIDE SEQUENCE [LARGE SCALE GENOMIC DNA]</scope>
    <source>
        <strain evidence="1">QJT</strain>
        <tissue evidence="1">Leaf</tissue>
    </source>
</reference>
<proteinExistence type="predicted"/>
<organism evidence="1 2">
    <name type="scientific">Stephania japonica</name>
    <dbReference type="NCBI Taxonomy" id="461633"/>
    <lineage>
        <taxon>Eukaryota</taxon>
        <taxon>Viridiplantae</taxon>
        <taxon>Streptophyta</taxon>
        <taxon>Embryophyta</taxon>
        <taxon>Tracheophyta</taxon>
        <taxon>Spermatophyta</taxon>
        <taxon>Magnoliopsida</taxon>
        <taxon>Ranunculales</taxon>
        <taxon>Menispermaceae</taxon>
        <taxon>Menispermoideae</taxon>
        <taxon>Cissampelideae</taxon>
        <taxon>Stephania</taxon>
    </lineage>
</organism>
<evidence type="ECO:0000313" key="2">
    <source>
        <dbReference type="Proteomes" id="UP001417504"/>
    </source>
</evidence>
<dbReference type="EMBL" id="JBBNAE010000001">
    <property type="protein sequence ID" value="KAK9153594.1"/>
    <property type="molecule type" value="Genomic_DNA"/>
</dbReference>
<evidence type="ECO:0000313" key="1">
    <source>
        <dbReference type="EMBL" id="KAK9153594.1"/>
    </source>
</evidence>
<keyword evidence="2" id="KW-1185">Reference proteome</keyword>
<sequence>MLPSYLLYNLCIPSNSDFKASKQKRSLCNSPINLIKVSKCTNIDFQNRIPKLKHNPSAIELKNLKPNKLPSKPLSDK</sequence>